<gene>
    <name evidence="4" type="ORF">LCGC14_0077150</name>
</gene>
<proteinExistence type="predicted"/>
<dbReference type="InterPro" id="IPR027417">
    <property type="entry name" value="P-loop_NTPase"/>
</dbReference>
<dbReference type="Gene3D" id="3.40.50.300">
    <property type="entry name" value="P-loop containing nucleotide triphosphate hydrolases"/>
    <property type="match status" value="1"/>
</dbReference>
<dbReference type="PRINTS" id="PR00326">
    <property type="entry name" value="GTP1OBG"/>
</dbReference>
<keyword evidence="2" id="KW-1133">Transmembrane helix</keyword>
<evidence type="ECO:0000256" key="1">
    <source>
        <dbReference type="SAM" id="MobiDB-lite"/>
    </source>
</evidence>
<dbReference type="GO" id="GO:0030488">
    <property type="term" value="P:tRNA methylation"/>
    <property type="evidence" value="ECO:0007669"/>
    <property type="project" value="TreeGrafter"/>
</dbReference>
<dbReference type="PANTHER" id="PTHR42714:SF2">
    <property type="entry name" value="TRNA MODIFICATION GTPASE GTPBP3, MITOCHONDRIAL"/>
    <property type="match status" value="1"/>
</dbReference>
<dbReference type="SUPFAM" id="SSF52540">
    <property type="entry name" value="P-loop containing nucleoside triphosphate hydrolases"/>
    <property type="match status" value="1"/>
</dbReference>
<feature type="region of interest" description="Disordered" evidence="1">
    <location>
        <begin position="474"/>
        <end position="503"/>
    </location>
</feature>
<name>A0A0F9VZM3_9ZZZZ</name>
<sequence>MKGSDKLRQAFLRWDHLLVVLVLGLPFVLLIALGFVWLIQQGAMLWFLAISLLVSAVVLVLRRFLRKRWRRNAWTGASAADLSVSPDPDWLPTEKAVFADVSQHIATLTQSATPWEDLPEQALEVVNLIAAGLGGKKKTALNFTLPEALLLLESTASRYREHLRNKMPFSDQVSLATLYWLWRQRDRANVLWQIAHGSSRVARFAVNPAAGVLRELEQLMSGEDTDYVTDNMMGVMQAVLLEEVAYAAIELYSGRLRFSDQELMQMRLSTTADDQARLALPDEPLRVLFVGQTSAGKSSLINALLAAEHAETDAAATTPDLVTYKAEFDGTACHLLDSEGLDGSARGNEQMLKEITQSDVIVWVIRANRPARNLDAALKSQVDSWFEAHSRRRKPVILVVASAIDQVVKEAISEQSPPSATAQATIAAAVNAIGRDMPGAQVLPVGIGASQWNLDAVADALRTELEEAKRVQRNRRRVTGAASEKRLRHQFKKAVRWGKGKKS</sequence>
<evidence type="ECO:0000256" key="2">
    <source>
        <dbReference type="SAM" id="Phobius"/>
    </source>
</evidence>
<dbReference type="GO" id="GO:0005525">
    <property type="term" value="F:GTP binding"/>
    <property type="evidence" value="ECO:0007669"/>
    <property type="project" value="InterPro"/>
</dbReference>
<dbReference type="GO" id="GO:0002098">
    <property type="term" value="P:tRNA wobble uridine modification"/>
    <property type="evidence" value="ECO:0007669"/>
    <property type="project" value="TreeGrafter"/>
</dbReference>
<dbReference type="Pfam" id="PF01926">
    <property type="entry name" value="MMR_HSR1"/>
    <property type="match status" value="1"/>
</dbReference>
<feature type="transmembrane region" description="Helical" evidence="2">
    <location>
        <begin position="12"/>
        <end position="37"/>
    </location>
</feature>
<feature type="domain" description="G" evidence="3">
    <location>
        <begin position="286"/>
        <end position="400"/>
    </location>
</feature>
<evidence type="ECO:0000259" key="3">
    <source>
        <dbReference type="Pfam" id="PF01926"/>
    </source>
</evidence>
<evidence type="ECO:0000313" key="4">
    <source>
        <dbReference type="EMBL" id="KKO05443.1"/>
    </source>
</evidence>
<protein>
    <recommendedName>
        <fullName evidence="3">G domain-containing protein</fullName>
    </recommendedName>
</protein>
<dbReference type="InterPro" id="IPR006073">
    <property type="entry name" value="GTP-bd"/>
</dbReference>
<feature type="transmembrane region" description="Helical" evidence="2">
    <location>
        <begin position="43"/>
        <end position="61"/>
    </location>
</feature>
<keyword evidence="2" id="KW-0812">Transmembrane</keyword>
<dbReference type="EMBL" id="LAZR01000019">
    <property type="protein sequence ID" value="KKO05443.1"/>
    <property type="molecule type" value="Genomic_DNA"/>
</dbReference>
<dbReference type="GO" id="GO:0005829">
    <property type="term" value="C:cytosol"/>
    <property type="evidence" value="ECO:0007669"/>
    <property type="project" value="TreeGrafter"/>
</dbReference>
<organism evidence="4">
    <name type="scientific">marine sediment metagenome</name>
    <dbReference type="NCBI Taxonomy" id="412755"/>
    <lineage>
        <taxon>unclassified sequences</taxon>
        <taxon>metagenomes</taxon>
        <taxon>ecological metagenomes</taxon>
    </lineage>
</organism>
<keyword evidence="2" id="KW-0472">Membrane</keyword>
<accession>A0A0F9VZM3</accession>
<dbReference type="AlphaFoldDB" id="A0A0F9VZM3"/>
<reference evidence="4" key="1">
    <citation type="journal article" date="2015" name="Nature">
        <title>Complex archaea that bridge the gap between prokaryotes and eukaryotes.</title>
        <authorList>
            <person name="Spang A."/>
            <person name="Saw J.H."/>
            <person name="Jorgensen S.L."/>
            <person name="Zaremba-Niedzwiedzka K."/>
            <person name="Martijn J."/>
            <person name="Lind A.E."/>
            <person name="van Eijk R."/>
            <person name="Schleper C."/>
            <person name="Guy L."/>
            <person name="Ettema T.J."/>
        </authorList>
    </citation>
    <scope>NUCLEOTIDE SEQUENCE</scope>
</reference>
<dbReference type="PANTHER" id="PTHR42714">
    <property type="entry name" value="TRNA MODIFICATION GTPASE GTPBP3"/>
    <property type="match status" value="1"/>
</dbReference>
<feature type="compositionally biased region" description="Basic residues" evidence="1">
    <location>
        <begin position="486"/>
        <end position="503"/>
    </location>
</feature>
<comment type="caution">
    <text evidence="4">The sequence shown here is derived from an EMBL/GenBank/DDBJ whole genome shotgun (WGS) entry which is preliminary data.</text>
</comment>